<feature type="region of interest" description="Disordered" evidence="1">
    <location>
        <begin position="1"/>
        <end position="133"/>
    </location>
</feature>
<sequence>MDPLAATRDRFSSPHSKSLARPGPTDASAPETELSARPSHSAQGQGPPKDWGLPGPSGGRGAGGGKKEAGQGGQKEWWRRSQGEQGGDGQIHSGSGSGGGDERSGPELQGSLEHDDQSRGLGPAGGGAGRWPG</sequence>
<organism evidence="2 3">
    <name type="scientific">Diceros bicornis minor</name>
    <name type="common">South-central black rhinoceros</name>
    <dbReference type="NCBI Taxonomy" id="77932"/>
    <lineage>
        <taxon>Eukaryota</taxon>
        <taxon>Metazoa</taxon>
        <taxon>Chordata</taxon>
        <taxon>Craniata</taxon>
        <taxon>Vertebrata</taxon>
        <taxon>Euteleostomi</taxon>
        <taxon>Mammalia</taxon>
        <taxon>Eutheria</taxon>
        <taxon>Laurasiatheria</taxon>
        <taxon>Perissodactyla</taxon>
        <taxon>Rhinocerotidae</taxon>
        <taxon>Diceros</taxon>
    </lineage>
</organism>
<feature type="compositionally biased region" description="Gly residues" evidence="1">
    <location>
        <begin position="55"/>
        <end position="64"/>
    </location>
</feature>
<evidence type="ECO:0000313" key="3">
    <source>
        <dbReference type="Proteomes" id="UP000551758"/>
    </source>
</evidence>
<gene>
    <name evidence="2" type="ORF">HPG69_003991</name>
</gene>
<protein>
    <submittedName>
        <fullName evidence="2">Uncharacterized protein</fullName>
    </submittedName>
</protein>
<reference evidence="2 3" key="1">
    <citation type="journal article" date="2020" name="Mol. Biol. Evol.">
        <title>Interspecific Gene Flow and the Evolution of Specialization in Black and White Rhinoceros.</title>
        <authorList>
            <person name="Moodley Y."/>
            <person name="Westbury M.V."/>
            <person name="Russo I.M."/>
            <person name="Gopalakrishnan S."/>
            <person name="Rakotoarivelo A."/>
            <person name="Olsen R.A."/>
            <person name="Prost S."/>
            <person name="Tunstall T."/>
            <person name="Ryder O.A."/>
            <person name="Dalen L."/>
            <person name="Bruford M.W."/>
        </authorList>
    </citation>
    <scope>NUCLEOTIDE SEQUENCE [LARGE SCALE GENOMIC DNA]</scope>
    <source>
        <strain evidence="2">SBR-YM</strain>
        <tissue evidence="2">Skin</tissue>
    </source>
</reference>
<dbReference type="Proteomes" id="UP000551758">
    <property type="component" value="Unassembled WGS sequence"/>
</dbReference>
<feature type="compositionally biased region" description="Gly residues" evidence="1">
    <location>
        <begin position="84"/>
        <end position="99"/>
    </location>
</feature>
<accession>A0A7J7F1J7</accession>
<dbReference type="EMBL" id="JACDTQ010001580">
    <property type="protein sequence ID" value="KAF5921919.1"/>
    <property type="molecule type" value="Genomic_DNA"/>
</dbReference>
<evidence type="ECO:0000313" key="2">
    <source>
        <dbReference type="EMBL" id="KAF5921919.1"/>
    </source>
</evidence>
<evidence type="ECO:0000256" key="1">
    <source>
        <dbReference type="SAM" id="MobiDB-lite"/>
    </source>
</evidence>
<feature type="compositionally biased region" description="Gly residues" evidence="1">
    <location>
        <begin position="122"/>
        <end position="133"/>
    </location>
</feature>
<proteinExistence type="predicted"/>
<comment type="caution">
    <text evidence="2">The sequence shown here is derived from an EMBL/GenBank/DDBJ whole genome shotgun (WGS) entry which is preliminary data.</text>
</comment>
<keyword evidence="3" id="KW-1185">Reference proteome</keyword>
<name>A0A7J7F1J7_DICBM</name>
<dbReference type="AlphaFoldDB" id="A0A7J7F1J7"/>